<proteinExistence type="predicted"/>
<accession>A0A1B2EG44</accession>
<sequence>MAHHTRKASERQRNRFSQAEQWDGPVWSRIDHLQDEALFPSLLVGEGQGGGLAPELDRFALTPRSNSPAPQVGCFLRQA</sequence>
<name>A0A1B2EG44_9HYPH</name>
<feature type="region of interest" description="Disordered" evidence="1">
    <location>
        <begin position="1"/>
        <end position="20"/>
    </location>
</feature>
<dbReference type="AlphaFoldDB" id="A0A1B2EG44"/>
<dbReference type="KEGG" id="moc:BB934_12630"/>
<evidence type="ECO:0000256" key="1">
    <source>
        <dbReference type="SAM" id="MobiDB-lite"/>
    </source>
</evidence>
<gene>
    <name evidence="2" type="ORF">BB934_12630</name>
</gene>
<protein>
    <submittedName>
        <fullName evidence="2">Uncharacterized protein</fullName>
    </submittedName>
</protein>
<reference evidence="2" key="1">
    <citation type="submission" date="2016-07" db="EMBL/GenBank/DDBJ databases">
        <title>Microvirga ossetica sp. nov. a new species of rhizobia isolated from root nodules of the legume species Vicia alpestris Steven originated from North Ossetia region in the Caucasus.</title>
        <authorList>
            <person name="Safronova V.I."/>
            <person name="Kuznetsova I.G."/>
            <person name="Sazanova A.L."/>
            <person name="Belimov A."/>
            <person name="Andronov E."/>
            <person name="Osledkin Y.S."/>
            <person name="Onishchuk O.P."/>
            <person name="Kurchak O.N."/>
            <person name="Shaposhnikov A.I."/>
            <person name="Willems A."/>
            <person name="Tikhonovich I.A."/>
        </authorList>
    </citation>
    <scope>NUCLEOTIDE SEQUENCE [LARGE SCALE GENOMIC DNA]</scope>
    <source>
        <strain evidence="2">V5/3M</strain>
    </source>
</reference>
<organism evidence="2">
    <name type="scientific">Microvirga ossetica</name>
    <dbReference type="NCBI Taxonomy" id="1882682"/>
    <lineage>
        <taxon>Bacteria</taxon>
        <taxon>Pseudomonadati</taxon>
        <taxon>Pseudomonadota</taxon>
        <taxon>Alphaproteobacteria</taxon>
        <taxon>Hyphomicrobiales</taxon>
        <taxon>Methylobacteriaceae</taxon>
        <taxon>Microvirga</taxon>
    </lineage>
</organism>
<dbReference type="EMBL" id="CP016616">
    <property type="protein sequence ID" value="ANY78951.1"/>
    <property type="molecule type" value="Genomic_DNA"/>
</dbReference>
<evidence type="ECO:0000313" key="2">
    <source>
        <dbReference type="EMBL" id="ANY78951.1"/>
    </source>
</evidence>